<dbReference type="OrthoDB" id="6105938at2759"/>
<organism evidence="2 3">
    <name type="scientific">Coprinopsis marcescibilis</name>
    <name type="common">Agaric fungus</name>
    <name type="synonym">Psathyrella marcescibilis</name>
    <dbReference type="NCBI Taxonomy" id="230819"/>
    <lineage>
        <taxon>Eukaryota</taxon>
        <taxon>Fungi</taxon>
        <taxon>Dikarya</taxon>
        <taxon>Basidiomycota</taxon>
        <taxon>Agaricomycotina</taxon>
        <taxon>Agaricomycetes</taxon>
        <taxon>Agaricomycetidae</taxon>
        <taxon>Agaricales</taxon>
        <taxon>Agaricineae</taxon>
        <taxon>Psathyrellaceae</taxon>
        <taxon>Coprinopsis</taxon>
    </lineage>
</organism>
<dbReference type="EMBL" id="ML210256">
    <property type="protein sequence ID" value="TFK21861.1"/>
    <property type="molecule type" value="Genomic_DNA"/>
</dbReference>
<dbReference type="PANTHER" id="PTHR38846">
    <property type="entry name" value="C3H1-TYPE DOMAIN-CONTAINING PROTEIN"/>
    <property type="match status" value="1"/>
</dbReference>
<feature type="compositionally biased region" description="Basic and acidic residues" evidence="1">
    <location>
        <begin position="211"/>
        <end position="220"/>
    </location>
</feature>
<gene>
    <name evidence="2" type="ORF">FA15DRAFT_706875</name>
</gene>
<evidence type="ECO:0000256" key="1">
    <source>
        <dbReference type="SAM" id="MobiDB-lite"/>
    </source>
</evidence>
<dbReference type="STRING" id="230819.A0A5C3KN20"/>
<name>A0A5C3KN20_COPMA</name>
<dbReference type="PANTHER" id="PTHR38846:SF1">
    <property type="entry name" value="C3H1-TYPE DOMAIN-CONTAINING PROTEIN"/>
    <property type="match status" value="1"/>
</dbReference>
<reference evidence="2 3" key="1">
    <citation type="journal article" date="2019" name="Nat. Ecol. Evol.">
        <title>Megaphylogeny resolves global patterns of mushroom evolution.</title>
        <authorList>
            <person name="Varga T."/>
            <person name="Krizsan K."/>
            <person name="Foldi C."/>
            <person name="Dima B."/>
            <person name="Sanchez-Garcia M."/>
            <person name="Sanchez-Ramirez S."/>
            <person name="Szollosi G.J."/>
            <person name="Szarkandi J.G."/>
            <person name="Papp V."/>
            <person name="Albert L."/>
            <person name="Andreopoulos W."/>
            <person name="Angelini C."/>
            <person name="Antonin V."/>
            <person name="Barry K.W."/>
            <person name="Bougher N.L."/>
            <person name="Buchanan P."/>
            <person name="Buyck B."/>
            <person name="Bense V."/>
            <person name="Catcheside P."/>
            <person name="Chovatia M."/>
            <person name="Cooper J."/>
            <person name="Damon W."/>
            <person name="Desjardin D."/>
            <person name="Finy P."/>
            <person name="Geml J."/>
            <person name="Haridas S."/>
            <person name="Hughes K."/>
            <person name="Justo A."/>
            <person name="Karasinski D."/>
            <person name="Kautmanova I."/>
            <person name="Kiss B."/>
            <person name="Kocsube S."/>
            <person name="Kotiranta H."/>
            <person name="LaButti K.M."/>
            <person name="Lechner B.E."/>
            <person name="Liimatainen K."/>
            <person name="Lipzen A."/>
            <person name="Lukacs Z."/>
            <person name="Mihaltcheva S."/>
            <person name="Morgado L.N."/>
            <person name="Niskanen T."/>
            <person name="Noordeloos M.E."/>
            <person name="Ohm R.A."/>
            <person name="Ortiz-Santana B."/>
            <person name="Ovrebo C."/>
            <person name="Racz N."/>
            <person name="Riley R."/>
            <person name="Savchenko A."/>
            <person name="Shiryaev A."/>
            <person name="Soop K."/>
            <person name="Spirin V."/>
            <person name="Szebenyi C."/>
            <person name="Tomsovsky M."/>
            <person name="Tulloss R.E."/>
            <person name="Uehling J."/>
            <person name="Grigoriev I.V."/>
            <person name="Vagvolgyi C."/>
            <person name="Papp T."/>
            <person name="Martin F.M."/>
            <person name="Miettinen O."/>
            <person name="Hibbett D.S."/>
            <person name="Nagy L.G."/>
        </authorList>
    </citation>
    <scope>NUCLEOTIDE SEQUENCE [LARGE SCALE GENOMIC DNA]</scope>
    <source>
        <strain evidence="2 3">CBS 121175</strain>
    </source>
</reference>
<dbReference type="Proteomes" id="UP000307440">
    <property type="component" value="Unassembled WGS sequence"/>
</dbReference>
<evidence type="ECO:0000313" key="3">
    <source>
        <dbReference type="Proteomes" id="UP000307440"/>
    </source>
</evidence>
<accession>A0A5C3KN20</accession>
<evidence type="ECO:0000313" key="2">
    <source>
        <dbReference type="EMBL" id="TFK21861.1"/>
    </source>
</evidence>
<feature type="region of interest" description="Disordered" evidence="1">
    <location>
        <begin position="166"/>
        <end position="222"/>
    </location>
</feature>
<sequence>MASPLQQFFEEHGSDLPFGYQKQRSATDEFHRLCAVLKAAGRREPGDWMYTEFQRALVREFNHNYGTDNRSLEGWRLLCEKAGISPLPRSLSEARSIFKQSFFNLVDLTQAIDGREVIRFPTKGALDTHTKDKRRYFPRLVANDPEPGKLLKQVITLQLDCIQNQAKSDAGRKKTKQKNKNKNKKAKGEGDKNSEPGKSSSQRQIGKIKTSRKEKSDKKKAVNPKSIIDEELILVQEPSSIINWKGLRRVTHNQREKCNVRADGKSVRSSLRHFEGIQFEGSRKKPEEDDVSLMLDAMFNYAI</sequence>
<dbReference type="AlphaFoldDB" id="A0A5C3KN20"/>
<proteinExistence type="predicted"/>
<feature type="compositionally biased region" description="Basic and acidic residues" evidence="1">
    <location>
        <begin position="186"/>
        <end position="195"/>
    </location>
</feature>
<keyword evidence="3" id="KW-1185">Reference proteome</keyword>
<feature type="compositionally biased region" description="Basic residues" evidence="1">
    <location>
        <begin position="173"/>
        <end position="185"/>
    </location>
</feature>
<protein>
    <submittedName>
        <fullName evidence="2">Uncharacterized protein</fullName>
    </submittedName>
</protein>